<dbReference type="RefSeq" id="WP_006369888.1">
    <property type="nucleotide sequence ID" value="NZ_CP073075.1"/>
</dbReference>
<dbReference type="Pfam" id="PF10012">
    <property type="entry name" value="DUF2255"/>
    <property type="match status" value="1"/>
</dbReference>
<accession>A0A846WUV6</accession>
<dbReference type="InterPro" id="IPR016888">
    <property type="entry name" value="UCP028498"/>
</dbReference>
<dbReference type="AlphaFoldDB" id="A0A846WUV6"/>
<dbReference type="EMBL" id="JAAXPC010000019">
    <property type="protein sequence ID" value="NKY04520.1"/>
    <property type="molecule type" value="Genomic_DNA"/>
</dbReference>
<gene>
    <name evidence="1" type="ORF">HGA05_23405</name>
</gene>
<proteinExistence type="predicted"/>
<name>A0A846WUV6_9ACTN</name>
<evidence type="ECO:0000313" key="2">
    <source>
        <dbReference type="Proteomes" id="UP000563898"/>
    </source>
</evidence>
<dbReference type="Proteomes" id="UP000563898">
    <property type="component" value="Unassembled WGS sequence"/>
</dbReference>
<protein>
    <submittedName>
        <fullName evidence="1">DUF2255 family protein</fullName>
    </submittedName>
</protein>
<organism evidence="1 2">
    <name type="scientific">Gordonia polyisoprenivorans</name>
    <dbReference type="NCBI Taxonomy" id="84595"/>
    <lineage>
        <taxon>Bacteria</taxon>
        <taxon>Bacillati</taxon>
        <taxon>Actinomycetota</taxon>
        <taxon>Actinomycetes</taxon>
        <taxon>Mycobacteriales</taxon>
        <taxon>Gordoniaceae</taxon>
        <taxon>Gordonia</taxon>
    </lineage>
</organism>
<comment type="caution">
    <text evidence="1">The sequence shown here is derived from an EMBL/GenBank/DDBJ whole genome shotgun (WGS) entry which is preliminary data.</text>
</comment>
<sequence>MSTWPADAVHTLTAPQEVHLATRRHDGSLRNPRIIWIVSVGDRIFIRSTNGRNASWFTWAIATGNGQITARSNSFDVTFTEVDSEDDLAAVDRAYRDKYGSYASIVDHLEEPGPRAATLELTPA</sequence>
<reference evidence="1 2" key="1">
    <citation type="submission" date="2020-04" db="EMBL/GenBank/DDBJ databases">
        <title>MicrobeNet Type strains.</title>
        <authorList>
            <person name="Nicholson A.C."/>
        </authorList>
    </citation>
    <scope>NUCLEOTIDE SEQUENCE [LARGE SCALE GENOMIC DNA]</scope>
    <source>
        <strain evidence="1 2">ATCC BAA-14</strain>
    </source>
</reference>
<evidence type="ECO:0000313" key="1">
    <source>
        <dbReference type="EMBL" id="NKY04520.1"/>
    </source>
</evidence>